<evidence type="ECO:0000313" key="2">
    <source>
        <dbReference type="Proteomes" id="UP000523447"/>
    </source>
</evidence>
<comment type="caution">
    <text evidence="1">The sequence shown here is derived from an EMBL/GenBank/DDBJ whole genome shotgun (WGS) entry which is preliminary data.</text>
</comment>
<reference evidence="1 2" key="1">
    <citation type="submission" date="2020-04" db="EMBL/GenBank/DDBJ databases">
        <title>MicrobeNet Type strains.</title>
        <authorList>
            <person name="Nicholson A.C."/>
        </authorList>
    </citation>
    <scope>NUCLEOTIDE SEQUENCE [LARGE SCALE GENOMIC DNA]</scope>
    <source>
        <strain evidence="1 2">DSM 44445</strain>
    </source>
</reference>
<sequence>MRLDGYRHRPHHTVGLPASGERTIALLIVPPRTDRELARAAMSAAADPKGTATLADLQHRLSWMTLLISVTAQRRHLGNDSLVRFQSGFRSAGSCPEAAHQD</sequence>
<organism evidence="1 2">
    <name type="scientific">Nocardia veterana</name>
    <dbReference type="NCBI Taxonomy" id="132249"/>
    <lineage>
        <taxon>Bacteria</taxon>
        <taxon>Bacillati</taxon>
        <taxon>Actinomycetota</taxon>
        <taxon>Actinomycetes</taxon>
        <taxon>Mycobacteriales</taxon>
        <taxon>Nocardiaceae</taxon>
        <taxon>Nocardia</taxon>
    </lineage>
</organism>
<proteinExistence type="predicted"/>
<keyword evidence="2" id="KW-1185">Reference proteome</keyword>
<protein>
    <submittedName>
        <fullName evidence="1">Uncharacterized protein</fullName>
    </submittedName>
</protein>
<dbReference type="AlphaFoldDB" id="A0A7X6M3I1"/>
<accession>A0A7X6M3I1</accession>
<dbReference type="Pfam" id="PF19457">
    <property type="entry name" value="DUF5994"/>
    <property type="match status" value="1"/>
</dbReference>
<dbReference type="EMBL" id="JAAXPE010000057">
    <property type="protein sequence ID" value="NKY89698.1"/>
    <property type="molecule type" value="Genomic_DNA"/>
</dbReference>
<gene>
    <name evidence="1" type="ORF">HGA07_29415</name>
</gene>
<dbReference type="Proteomes" id="UP000523447">
    <property type="component" value="Unassembled WGS sequence"/>
</dbReference>
<name>A0A7X6M3I1_9NOCA</name>
<dbReference type="InterPro" id="IPR046036">
    <property type="entry name" value="DUF5994"/>
</dbReference>
<evidence type="ECO:0000313" key="1">
    <source>
        <dbReference type="EMBL" id="NKY89698.1"/>
    </source>
</evidence>